<feature type="region of interest" description="Disordered" evidence="1">
    <location>
        <begin position="170"/>
        <end position="189"/>
    </location>
</feature>
<protein>
    <submittedName>
        <fullName evidence="2">Uncharacterized protein</fullName>
    </submittedName>
</protein>
<evidence type="ECO:0000313" key="2">
    <source>
        <dbReference type="EMBL" id="CAB1455030.1"/>
    </source>
</evidence>
<dbReference type="AlphaFoldDB" id="A0A9N7VSS4"/>
<comment type="caution">
    <text evidence="2">The sequence shown here is derived from an EMBL/GenBank/DDBJ whole genome shotgun (WGS) entry which is preliminary data.</text>
</comment>
<keyword evidence="3" id="KW-1185">Reference proteome</keyword>
<organism evidence="2 3">
    <name type="scientific">Pleuronectes platessa</name>
    <name type="common">European plaice</name>
    <dbReference type="NCBI Taxonomy" id="8262"/>
    <lineage>
        <taxon>Eukaryota</taxon>
        <taxon>Metazoa</taxon>
        <taxon>Chordata</taxon>
        <taxon>Craniata</taxon>
        <taxon>Vertebrata</taxon>
        <taxon>Euteleostomi</taxon>
        <taxon>Actinopterygii</taxon>
        <taxon>Neopterygii</taxon>
        <taxon>Teleostei</taxon>
        <taxon>Neoteleostei</taxon>
        <taxon>Acanthomorphata</taxon>
        <taxon>Carangaria</taxon>
        <taxon>Pleuronectiformes</taxon>
        <taxon>Pleuronectoidei</taxon>
        <taxon>Pleuronectidae</taxon>
        <taxon>Pleuronectes</taxon>
    </lineage>
</organism>
<name>A0A9N7VSS4_PLEPL</name>
<feature type="compositionally biased region" description="Basic and acidic residues" evidence="1">
    <location>
        <begin position="177"/>
        <end position="189"/>
    </location>
</feature>
<proteinExistence type="predicted"/>
<dbReference type="EMBL" id="CADEAL010004236">
    <property type="protein sequence ID" value="CAB1455030.1"/>
    <property type="molecule type" value="Genomic_DNA"/>
</dbReference>
<accession>A0A9N7VSS4</accession>
<dbReference type="Proteomes" id="UP001153269">
    <property type="component" value="Unassembled WGS sequence"/>
</dbReference>
<evidence type="ECO:0000256" key="1">
    <source>
        <dbReference type="SAM" id="MobiDB-lite"/>
    </source>
</evidence>
<evidence type="ECO:0000313" key="3">
    <source>
        <dbReference type="Proteomes" id="UP001153269"/>
    </source>
</evidence>
<sequence>MKDEGVDVKGLHKEERHRKNGAEGSLDCFLARGRDFLEFGYFQGDIRQTELSAVPWYSPLISGFAGSTQHSHNIHKNRGKRRQTEVERRQILFIYYPRFHLHASRRSRFTPASELVGSMRRYFGCSETSALLFSLEEGNRIVSGREEGFCIKTLAVPELHQATQVSPALKLQGDRPWSQDDNCKGNRGE</sequence>
<gene>
    <name evidence="2" type="ORF">PLEPLA_LOCUS42800</name>
</gene>
<reference evidence="2" key="1">
    <citation type="submission" date="2020-03" db="EMBL/GenBank/DDBJ databases">
        <authorList>
            <person name="Weist P."/>
        </authorList>
    </citation>
    <scope>NUCLEOTIDE SEQUENCE</scope>
</reference>